<dbReference type="Proteomes" id="UP001161247">
    <property type="component" value="Chromosome 1"/>
</dbReference>
<gene>
    <name evidence="1" type="ORF">OLC1_LOCUS2118</name>
</gene>
<evidence type="ECO:0000313" key="2">
    <source>
        <dbReference type="Proteomes" id="UP001161247"/>
    </source>
</evidence>
<organism evidence="1 2">
    <name type="scientific">Oldenlandia corymbosa var. corymbosa</name>
    <dbReference type="NCBI Taxonomy" id="529605"/>
    <lineage>
        <taxon>Eukaryota</taxon>
        <taxon>Viridiplantae</taxon>
        <taxon>Streptophyta</taxon>
        <taxon>Embryophyta</taxon>
        <taxon>Tracheophyta</taxon>
        <taxon>Spermatophyta</taxon>
        <taxon>Magnoliopsida</taxon>
        <taxon>eudicotyledons</taxon>
        <taxon>Gunneridae</taxon>
        <taxon>Pentapetalae</taxon>
        <taxon>asterids</taxon>
        <taxon>lamiids</taxon>
        <taxon>Gentianales</taxon>
        <taxon>Rubiaceae</taxon>
        <taxon>Rubioideae</taxon>
        <taxon>Spermacoceae</taxon>
        <taxon>Hedyotis-Oldenlandia complex</taxon>
        <taxon>Oldenlandia</taxon>
    </lineage>
</organism>
<protein>
    <submittedName>
        <fullName evidence="1">OLC1v1024499C1</fullName>
    </submittedName>
</protein>
<reference evidence="1" key="1">
    <citation type="submission" date="2023-03" db="EMBL/GenBank/DDBJ databases">
        <authorList>
            <person name="Julca I."/>
        </authorList>
    </citation>
    <scope>NUCLEOTIDE SEQUENCE</scope>
</reference>
<accession>A0AAV1C5Y1</accession>
<keyword evidence="2" id="KW-1185">Reference proteome</keyword>
<proteinExistence type="predicted"/>
<evidence type="ECO:0000313" key="1">
    <source>
        <dbReference type="EMBL" id="CAI9089852.1"/>
    </source>
</evidence>
<sequence length="137" mass="16525">MEFTFYERLAIELEEQGLSVASLIAAKARLRYHRIRTKRRMRKIVEYTQCTTWRYDGGEYEDGTTLDFNTGNIKEYRWKYMIKILMHPANKNKDKILEAMHQFYTNTAEEEQKKIPDHVDLSSKSYYNDRKIQGWVK</sequence>
<name>A0AAV1C5Y1_OLDCO</name>
<dbReference type="AlphaFoldDB" id="A0AAV1C5Y1"/>
<dbReference type="EMBL" id="OX459118">
    <property type="protein sequence ID" value="CAI9089852.1"/>
    <property type="molecule type" value="Genomic_DNA"/>
</dbReference>